<dbReference type="AlphaFoldDB" id="A0A7U7J398"/>
<accession>A0A7U7J398</accession>
<comment type="caution">
    <text evidence="1">The sequence shown here is derived from an EMBL/GenBank/DDBJ whole genome shotgun (WGS) entry which is preliminary data.</text>
</comment>
<organism evidence="1 2">
    <name type="scientific">Candidatus Contendobacter odensis Run_B_J11</name>
    <dbReference type="NCBI Taxonomy" id="1400861"/>
    <lineage>
        <taxon>Bacteria</taxon>
        <taxon>Pseudomonadati</taxon>
        <taxon>Pseudomonadota</taxon>
        <taxon>Gammaproteobacteria</taxon>
        <taxon>Candidatus Competibacteraceae</taxon>
        <taxon>Candidatus Contendibacter</taxon>
    </lineage>
</organism>
<dbReference type="Proteomes" id="UP000019184">
    <property type="component" value="Unassembled WGS sequence"/>
</dbReference>
<name>A0A7U7J398_9GAMM</name>
<reference evidence="1 2" key="1">
    <citation type="journal article" date="2014" name="ISME J.">
        <title>Candidatus Competibacter-lineage genomes retrieved from metagenomes reveal functional metabolic diversity.</title>
        <authorList>
            <person name="McIlroy S.J."/>
            <person name="Albertsen M."/>
            <person name="Andresen E.K."/>
            <person name="Saunders A.M."/>
            <person name="Kristiansen R."/>
            <person name="Stokholm-Bjerregaard M."/>
            <person name="Nielsen K.L."/>
            <person name="Nielsen P.H."/>
        </authorList>
    </citation>
    <scope>NUCLEOTIDE SEQUENCE [LARGE SCALE GENOMIC DNA]</scope>
    <source>
        <strain evidence="1 2">Run_B_J11</strain>
    </source>
</reference>
<keyword evidence="2" id="KW-1185">Reference proteome</keyword>
<protein>
    <submittedName>
        <fullName evidence="1">Uncharacterized protein</fullName>
    </submittedName>
</protein>
<sequence>MTSDRRVLAQLRTQARQARDDGHYHAAARLERQAVELAGALNLTGERTRALLWEGYSLRQAGEDDLALAALLQAAGERAATADPADVFAALIAIVHISLERKPARFCRALLDQGRRYLADIRQPWTALLDFLEGELAYRRGDFSAAGDWHSRAWAGWRDEHPRLTAATHLWALCRVAFRRRDPAELERLTETLADLRPVPILERQLVQRARLLSWRARRAMDAFCAASEPAPVEIALAVLAATTEGAREEALRVLTLAGYWAEMEAALSQHPLDSNRFETPLLLGDWALNRARAALGLPVVDNDYGPLFTDLSAPFSALATAALGEAESCYQAALSLAASEDQRLETGWYGATVRVRLDGLKKATSATG</sequence>
<gene>
    <name evidence="1" type="ORF">BN874_30021</name>
</gene>
<proteinExistence type="predicted"/>
<evidence type="ECO:0000313" key="2">
    <source>
        <dbReference type="Proteomes" id="UP000019184"/>
    </source>
</evidence>
<dbReference type="EMBL" id="CBTK010000223">
    <property type="protein sequence ID" value="CDH45889.1"/>
    <property type="molecule type" value="Genomic_DNA"/>
</dbReference>
<dbReference type="RefSeq" id="WP_034434082.1">
    <property type="nucleotide sequence ID" value="NZ_CBTK010000223.1"/>
</dbReference>
<dbReference type="OrthoDB" id="9840544at2"/>
<evidence type="ECO:0000313" key="1">
    <source>
        <dbReference type="EMBL" id="CDH45889.1"/>
    </source>
</evidence>